<dbReference type="NCBIfam" id="TIGR01362">
    <property type="entry name" value="KDO8P_synth"/>
    <property type="match status" value="1"/>
</dbReference>
<dbReference type="UniPathway" id="UPA00030"/>
<evidence type="ECO:0000256" key="4">
    <source>
        <dbReference type="ARBA" id="ARBA00010499"/>
    </source>
</evidence>
<dbReference type="GO" id="GO:0008676">
    <property type="term" value="F:3-deoxy-8-phosphooctulonate synthase activity"/>
    <property type="evidence" value="ECO:0007669"/>
    <property type="project" value="UniProtKB-EC"/>
</dbReference>
<dbReference type="Proteomes" id="UP000052008">
    <property type="component" value="Unassembled WGS sequence"/>
</dbReference>
<dbReference type="InterPro" id="IPR006269">
    <property type="entry name" value="KDO8P_synthase"/>
</dbReference>
<dbReference type="PATRIC" id="fig|1703770.3.peg.920"/>
<comment type="similarity">
    <text evidence="4">Belongs to the KdsA family.</text>
</comment>
<evidence type="ECO:0000256" key="2">
    <source>
        <dbReference type="ARBA" id="ARBA00004756"/>
    </source>
</evidence>
<evidence type="ECO:0000256" key="3">
    <source>
        <dbReference type="ARBA" id="ARBA00004845"/>
    </source>
</evidence>
<protein>
    <recommendedName>
        <fullName evidence="5">3-deoxy-8-phosphooctulonate synthase</fullName>
        <ecNumber evidence="5">2.5.1.55</ecNumber>
    </recommendedName>
</protein>
<proteinExistence type="inferred from homology"/>
<dbReference type="Gene3D" id="3.20.20.70">
    <property type="entry name" value="Aldolase class I"/>
    <property type="match status" value="1"/>
</dbReference>
<evidence type="ECO:0000256" key="5">
    <source>
        <dbReference type="ARBA" id="ARBA00012693"/>
    </source>
</evidence>
<keyword evidence="6" id="KW-0963">Cytoplasm</keyword>
<comment type="subcellular location">
    <subcellularLocation>
        <location evidence="1">Cytoplasm</location>
    </subcellularLocation>
</comment>
<dbReference type="InterPro" id="IPR013785">
    <property type="entry name" value="Aldolase_TIM"/>
</dbReference>
<dbReference type="SUPFAM" id="SSF51569">
    <property type="entry name" value="Aldolase"/>
    <property type="match status" value="1"/>
</dbReference>
<dbReference type="NCBIfam" id="NF003543">
    <property type="entry name" value="PRK05198.1"/>
    <property type="match status" value="1"/>
</dbReference>
<feature type="domain" description="DAHP synthetase I/KDSA" evidence="9">
    <location>
        <begin position="9"/>
        <end position="269"/>
    </location>
</feature>
<evidence type="ECO:0000256" key="6">
    <source>
        <dbReference type="ARBA" id="ARBA00022490"/>
    </source>
</evidence>
<dbReference type="GO" id="GO:0005737">
    <property type="term" value="C:cytoplasm"/>
    <property type="evidence" value="ECO:0007669"/>
    <property type="project" value="UniProtKB-SubCell"/>
</dbReference>
<dbReference type="InterPro" id="IPR006218">
    <property type="entry name" value="DAHP1/KDSA"/>
</dbReference>
<dbReference type="UniPathway" id="UPA00357">
    <property type="reaction ID" value="UER00474"/>
</dbReference>
<sequence length="293" mass="31767">MVSTVRVGGVQIGPSHRLALIAGPCVIEDEKTLLTTAEQIRAIGERAGIGVIFKSSYWKDNRSDAGSYAGPGLAEGLRLLEKVRREVGLPVLSDVHCRTEVEHASAVLDALQVPAYLSQQTRLVLAAGRSGKPVNLKKGQFVSPNDMSSAVRKVESTGNRQILLTERGSCFGYRTLVVDYRSLPILRSLGYPVVFDVTHAIRIYGVPSSDPRGGERQYIPALARAAVACGCDAMFIETHPRPADARCDAASMLPLDKLERLVEELVAIDDLVRNKEGVHLDQVSRKSSPIDEG</sequence>
<evidence type="ECO:0000256" key="8">
    <source>
        <dbReference type="ARBA" id="ARBA00049112"/>
    </source>
</evidence>
<comment type="caution">
    <text evidence="10">The sequence shown here is derived from an EMBL/GenBank/DDBJ whole genome shotgun (WGS) entry which is preliminary data.</text>
</comment>
<evidence type="ECO:0000259" key="9">
    <source>
        <dbReference type="Pfam" id="PF00793"/>
    </source>
</evidence>
<accession>A0A0S7WVJ4</accession>
<dbReference type="Pfam" id="PF00793">
    <property type="entry name" value="DAHP_synth_1"/>
    <property type="match status" value="1"/>
</dbReference>
<dbReference type="AlphaFoldDB" id="A0A0S7WVJ4"/>
<dbReference type="EC" id="2.5.1.55" evidence="5"/>
<reference evidence="10 11" key="1">
    <citation type="journal article" date="2015" name="Microbiome">
        <title>Genomic resolution of linkages in carbon, nitrogen, and sulfur cycling among widespread estuary sediment bacteria.</title>
        <authorList>
            <person name="Baker B.J."/>
            <person name="Lazar C.S."/>
            <person name="Teske A.P."/>
            <person name="Dick G.J."/>
        </authorList>
    </citation>
    <scope>NUCLEOTIDE SEQUENCE [LARGE SCALE GENOMIC DNA]</scope>
    <source>
        <strain evidence="10">DG_24</strain>
    </source>
</reference>
<dbReference type="PANTHER" id="PTHR21057">
    <property type="entry name" value="PHOSPHO-2-DEHYDRO-3-DEOXYHEPTONATE ALDOLASE"/>
    <property type="match status" value="1"/>
</dbReference>
<evidence type="ECO:0000256" key="1">
    <source>
        <dbReference type="ARBA" id="ARBA00004496"/>
    </source>
</evidence>
<evidence type="ECO:0000313" key="11">
    <source>
        <dbReference type="Proteomes" id="UP000052008"/>
    </source>
</evidence>
<gene>
    <name evidence="10" type="ORF">AMJ39_02365</name>
</gene>
<dbReference type="STRING" id="1703770.AMJ39_02365"/>
<evidence type="ECO:0000313" key="10">
    <source>
        <dbReference type="EMBL" id="KPJ53945.1"/>
    </source>
</evidence>
<comment type="pathway">
    <text evidence="3">Carbohydrate biosynthesis; 3-deoxy-D-manno-octulosonate biosynthesis; 3-deoxy-D-manno-octulosonate from D-ribulose 5-phosphate: step 2/3.</text>
</comment>
<dbReference type="GO" id="GO:0009103">
    <property type="term" value="P:lipopolysaccharide biosynthetic process"/>
    <property type="evidence" value="ECO:0007669"/>
    <property type="project" value="UniProtKB-UniPathway"/>
</dbReference>
<name>A0A0S7WVJ4_UNCT6</name>
<keyword evidence="7" id="KW-0808">Transferase</keyword>
<dbReference type="EMBL" id="LIZS01000009">
    <property type="protein sequence ID" value="KPJ53945.1"/>
    <property type="molecule type" value="Genomic_DNA"/>
</dbReference>
<evidence type="ECO:0000256" key="7">
    <source>
        <dbReference type="ARBA" id="ARBA00022679"/>
    </source>
</evidence>
<comment type="pathway">
    <text evidence="2">Bacterial outer membrane biogenesis; lipopolysaccharide biosynthesis.</text>
</comment>
<comment type="catalytic activity">
    <reaction evidence="8">
        <text>D-arabinose 5-phosphate + phosphoenolpyruvate + H2O = 3-deoxy-alpha-D-manno-2-octulosonate-8-phosphate + phosphate</text>
        <dbReference type="Rhea" id="RHEA:14053"/>
        <dbReference type="ChEBI" id="CHEBI:15377"/>
        <dbReference type="ChEBI" id="CHEBI:43474"/>
        <dbReference type="ChEBI" id="CHEBI:57693"/>
        <dbReference type="ChEBI" id="CHEBI:58702"/>
        <dbReference type="ChEBI" id="CHEBI:85985"/>
        <dbReference type="EC" id="2.5.1.55"/>
    </reaction>
</comment>
<organism evidence="10 11">
    <name type="scientific">candidate division TA06 bacterium DG_24</name>
    <dbReference type="NCBI Taxonomy" id="1703770"/>
    <lineage>
        <taxon>Bacteria</taxon>
        <taxon>Bacteria division TA06</taxon>
    </lineage>
</organism>